<comment type="caution">
    <text evidence="2">The sequence shown here is derived from an EMBL/GenBank/DDBJ whole genome shotgun (WGS) entry which is preliminary data.</text>
</comment>
<reference evidence="2 3" key="1">
    <citation type="submission" date="2024-08" db="EMBL/GenBank/DDBJ databases">
        <title>Whole-genome sequencing of halo(alkali)philic microorganisms from hypersaline lakes.</title>
        <authorList>
            <person name="Sorokin D.Y."/>
            <person name="Merkel A.Y."/>
            <person name="Messina E."/>
            <person name="Yakimov M."/>
        </authorList>
    </citation>
    <scope>NUCLEOTIDE SEQUENCE [LARGE SCALE GENOMIC DNA]</scope>
    <source>
        <strain evidence="2 3">Cl-TMA</strain>
    </source>
</reference>
<dbReference type="Proteomes" id="UP001575181">
    <property type="component" value="Unassembled WGS sequence"/>
</dbReference>
<protein>
    <submittedName>
        <fullName evidence="2">Selenium-binding protein SBP56-related protein</fullName>
    </submittedName>
</protein>
<evidence type="ECO:0000256" key="1">
    <source>
        <dbReference type="ARBA" id="ARBA00005606"/>
    </source>
</evidence>
<dbReference type="RefSeq" id="WP_373654837.1">
    <property type="nucleotide sequence ID" value="NZ_JBGUAW010000002.1"/>
</dbReference>
<dbReference type="SUPFAM" id="SSF51004">
    <property type="entry name" value="C-terminal (heme d1) domain of cytochrome cd1-nitrite reductase"/>
    <property type="match status" value="1"/>
</dbReference>
<organism evidence="2 3">
    <name type="scientific">Thiohalorhabdus methylotrophus</name>
    <dbReference type="NCBI Taxonomy" id="3242694"/>
    <lineage>
        <taxon>Bacteria</taxon>
        <taxon>Pseudomonadati</taxon>
        <taxon>Pseudomonadota</taxon>
        <taxon>Gammaproteobacteria</taxon>
        <taxon>Thiohalorhabdales</taxon>
        <taxon>Thiohalorhabdaceae</taxon>
        <taxon>Thiohalorhabdus</taxon>
    </lineage>
</organism>
<dbReference type="PANTHER" id="PTHR23300">
    <property type="entry name" value="METHANETHIOL OXIDASE"/>
    <property type="match status" value="1"/>
</dbReference>
<evidence type="ECO:0000313" key="2">
    <source>
        <dbReference type="EMBL" id="MFA9460064.1"/>
    </source>
</evidence>
<comment type="similarity">
    <text evidence="1">Belongs to the selenium-binding protein family.</text>
</comment>
<proteinExistence type="inferred from homology"/>
<accession>A0ABV4TRV3</accession>
<dbReference type="EMBL" id="JBGUAW010000002">
    <property type="protein sequence ID" value="MFA9460064.1"/>
    <property type="molecule type" value="Genomic_DNA"/>
</dbReference>
<evidence type="ECO:0000313" key="3">
    <source>
        <dbReference type="Proteomes" id="UP001575181"/>
    </source>
</evidence>
<dbReference type="Pfam" id="PF05694">
    <property type="entry name" value="SBP56"/>
    <property type="match status" value="1"/>
</dbReference>
<dbReference type="InterPro" id="IPR011048">
    <property type="entry name" value="Haem_d1_sf"/>
</dbReference>
<feature type="non-terminal residue" evidence="2">
    <location>
        <position position="206"/>
    </location>
</feature>
<dbReference type="PANTHER" id="PTHR23300:SF0">
    <property type="entry name" value="METHANETHIOL OXIDASE"/>
    <property type="match status" value="1"/>
</dbReference>
<name>A0ABV4TRV3_9GAMM</name>
<sequence length="206" mass="22617">MIGTATVSADETCQSPYMPKIAGQEDYVYIWTLGVEGWGDEQDKLVTIDVDPSSPHYGEVVDTESVGGRNEAHHAGFTDDRRHLWAGGLDSNEIFIFDVHSDPGDPELKKVITDFTKESGGAVGPHTFYALPGRMMVSALSNNESHGGKTALVEYTNDGEYVDTYWHPTHENPRGAEISGEYADGFGYDIRAMPRRNAMFTSSFTG</sequence>
<dbReference type="InterPro" id="IPR008826">
    <property type="entry name" value="Se-bd"/>
</dbReference>
<gene>
    <name evidence="2" type="ORF">ACERLL_04430</name>
</gene>
<keyword evidence="3" id="KW-1185">Reference proteome</keyword>